<reference evidence="2" key="1">
    <citation type="submission" date="2013-07" db="EMBL/GenBank/DDBJ databases">
        <title>The genome of Eucalyptus grandis.</title>
        <authorList>
            <person name="Schmutz J."/>
            <person name="Hayes R."/>
            <person name="Myburg A."/>
            <person name="Tuskan G."/>
            <person name="Grattapaglia D."/>
            <person name="Rokhsar D.S."/>
        </authorList>
    </citation>
    <scope>NUCLEOTIDE SEQUENCE</scope>
    <source>
        <tissue evidence="2">Leaf extractions</tissue>
    </source>
</reference>
<feature type="transmembrane region" description="Helical" evidence="1">
    <location>
        <begin position="58"/>
        <end position="73"/>
    </location>
</feature>
<name>A0A059DGI6_EUCGR</name>
<evidence type="ECO:0000313" key="2">
    <source>
        <dbReference type="EMBL" id="KCW89355.1"/>
    </source>
</evidence>
<organism evidence="2">
    <name type="scientific">Eucalyptus grandis</name>
    <name type="common">Flooded gum</name>
    <dbReference type="NCBI Taxonomy" id="71139"/>
    <lineage>
        <taxon>Eukaryota</taxon>
        <taxon>Viridiplantae</taxon>
        <taxon>Streptophyta</taxon>
        <taxon>Embryophyta</taxon>
        <taxon>Tracheophyta</taxon>
        <taxon>Spermatophyta</taxon>
        <taxon>Magnoliopsida</taxon>
        <taxon>eudicotyledons</taxon>
        <taxon>Gunneridae</taxon>
        <taxon>Pentapetalae</taxon>
        <taxon>rosids</taxon>
        <taxon>malvids</taxon>
        <taxon>Myrtales</taxon>
        <taxon>Myrtaceae</taxon>
        <taxon>Myrtoideae</taxon>
        <taxon>Eucalypteae</taxon>
        <taxon>Eucalyptus</taxon>
    </lineage>
</organism>
<keyword evidence="1" id="KW-0812">Transmembrane</keyword>
<dbReference type="EMBL" id="KK198753">
    <property type="protein sequence ID" value="KCW89355.1"/>
    <property type="molecule type" value="Genomic_DNA"/>
</dbReference>
<protein>
    <submittedName>
        <fullName evidence="2">Uncharacterized protein</fullName>
    </submittedName>
</protein>
<gene>
    <name evidence="2" type="ORF">EUGRSUZ_A01651</name>
</gene>
<sequence>MPISKGKCTSSPSSLSLFAHAFSSFGVLEFELHRIPFCLVFLCFLCALLDLSLLLNGLNLYSLFVLFCFVLFLW</sequence>
<keyword evidence="1" id="KW-1133">Transmembrane helix</keyword>
<dbReference type="AlphaFoldDB" id="A0A059DGI6"/>
<dbReference type="Gramene" id="KCW89355">
    <property type="protein sequence ID" value="KCW89355"/>
    <property type="gene ID" value="EUGRSUZ_A01651"/>
</dbReference>
<feature type="transmembrane region" description="Helical" evidence="1">
    <location>
        <begin position="33"/>
        <end position="51"/>
    </location>
</feature>
<evidence type="ECO:0000256" key="1">
    <source>
        <dbReference type="SAM" id="Phobius"/>
    </source>
</evidence>
<accession>A0A059DGI6</accession>
<dbReference type="InParanoid" id="A0A059DGI6"/>
<proteinExistence type="predicted"/>
<keyword evidence="1" id="KW-0472">Membrane</keyword>